<name>A0A8H6SZ41_9AGAR</name>
<dbReference type="Proteomes" id="UP000636479">
    <property type="component" value="Unassembled WGS sequence"/>
</dbReference>
<sequence>MYYLQNDTTRLPPSAAIVENDLDDDCLFWQLGLCRHVLHSKRYYPLVSTCDRRRERLRRRLPILAVRLLPTRVPFKAILSARLHLRPSPRTTSAKIAYFVGDASTDMYYLQNDTTRLPPSAAIVENDLDDDCLFWQLGLCRHVLPSKRYYPLVPTCDHR</sequence>
<protein>
    <submittedName>
        <fullName evidence="1">Uncharacterized protein</fullName>
    </submittedName>
</protein>
<dbReference type="RefSeq" id="XP_037222320.1">
    <property type="nucleotide sequence ID" value="XM_037362028.1"/>
</dbReference>
<gene>
    <name evidence="1" type="ORF">MIND_00524100</name>
</gene>
<dbReference type="AlphaFoldDB" id="A0A8H6SZ41"/>
<proteinExistence type="predicted"/>
<evidence type="ECO:0000313" key="2">
    <source>
        <dbReference type="Proteomes" id="UP000636479"/>
    </source>
</evidence>
<organism evidence="1 2">
    <name type="scientific">Mycena indigotica</name>
    <dbReference type="NCBI Taxonomy" id="2126181"/>
    <lineage>
        <taxon>Eukaryota</taxon>
        <taxon>Fungi</taxon>
        <taxon>Dikarya</taxon>
        <taxon>Basidiomycota</taxon>
        <taxon>Agaricomycotina</taxon>
        <taxon>Agaricomycetes</taxon>
        <taxon>Agaricomycetidae</taxon>
        <taxon>Agaricales</taxon>
        <taxon>Marasmiineae</taxon>
        <taxon>Mycenaceae</taxon>
        <taxon>Mycena</taxon>
    </lineage>
</organism>
<evidence type="ECO:0000313" key="1">
    <source>
        <dbReference type="EMBL" id="KAF7307301.1"/>
    </source>
</evidence>
<reference evidence="1" key="1">
    <citation type="submission" date="2020-05" db="EMBL/GenBank/DDBJ databases">
        <title>Mycena genomes resolve the evolution of fungal bioluminescence.</title>
        <authorList>
            <person name="Tsai I.J."/>
        </authorList>
    </citation>
    <scope>NUCLEOTIDE SEQUENCE</scope>
    <source>
        <strain evidence="1">171206Taipei</strain>
    </source>
</reference>
<dbReference type="GeneID" id="59344544"/>
<comment type="caution">
    <text evidence="1">The sequence shown here is derived from an EMBL/GenBank/DDBJ whole genome shotgun (WGS) entry which is preliminary data.</text>
</comment>
<accession>A0A8H6SZ41</accession>
<keyword evidence="2" id="KW-1185">Reference proteome</keyword>
<dbReference type="EMBL" id="JACAZF010000004">
    <property type="protein sequence ID" value="KAF7307301.1"/>
    <property type="molecule type" value="Genomic_DNA"/>
</dbReference>